<evidence type="ECO:0000313" key="7">
    <source>
        <dbReference type="EMBL" id="KRG22083.1"/>
    </source>
</evidence>
<sequence>MKGVFLDYQTLDQNDLDFSALTSTLERWEFFGLTPRNEIQERIKGAQVVVSNKVPLDASLLKNTSTLQCILVAATGCDHIDLVQAKAQGITVCNVAGYSTASVIQQTIGFLINMATRMIDYHTLVQQGVWSQSQQFCLQNYQTHELSGKILGIVGYGTIGQGVAKVAKALGMEVLIAGKENDPRPGRLSLKALLPQVDVLSLHCPLTIQTKHLIDEAALKQMKPGAFLINVARGGLVDESALAKALLSGHLGGAAVDVLSTEPPPPTHPLLVQPIPRLIMTPHVAWSTREARQRLLDEVVENMKAFLAHQPRNKVA</sequence>
<dbReference type="EC" id="1.1.1.29" evidence="7"/>
<dbReference type="Gene3D" id="3.40.50.720">
    <property type="entry name" value="NAD(P)-binding Rossmann-like Domain"/>
    <property type="match status" value="2"/>
</dbReference>
<evidence type="ECO:0000256" key="3">
    <source>
        <dbReference type="ARBA" id="ARBA00023027"/>
    </source>
</evidence>
<reference evidence="8" key="2">
    <citation type="journal article" date="2016" name="Genome Announc.">
        <title>Draft Genome Sequences of Two Novel Amoeba-Resistant Intranuclear Bacteria, 'Candidatus Berkiella cookevillensis' and 'Candidatus Berkiella aquae'.</title>
        <authorList>
            <person name="Mehari Y.T."/>
            <person name="Arivett B.A."/>
            <person name="Farone A.L."/>
            <person name="Gunderson J.H."/>
            <person name="Farone M.B."/>
        </authorList>
    </citation>
    <scope>NUCLEOTIDE SEQUENCE</scope>
    <source>
        <strain evidence="8">HT99</strain>
    </source>
</reference>
<dbReference type="PANTHER" id="PTHR43761">
    <property type="entry name" value="D-ISOMER SPECIFIC 2-HYDROXYACID DEHYDROGENASE FAMILY PROTEIN (AFU_ORTHOLOGUE AFUA_1G13630)"/>
    <property type="match status" value="1"/>
</dbReference>
<dbReference type="SUPFAM" id="SSF51735">
    <property type="entry name" value="NAD(P)-binding Rossmann-fold domains"/>
    <property type="match status" value="1"/>
</dbReference>
<dbReference type="PATRIC" id="fig|1590043.3.peg.503"/>
<dbReference type="OrthoDB" id="9805416at2"/>
<evidence type="ECO:0000256" key="2">
    <source>
        <dbReference type="ARBA" id="ARBA00023002"/>
    </source>
</evidence>
<evidence type="ECO:0000256" key="4">
    <source>
        <dbReference type="RuleBase" id="RU003719"/>
    </source>
</evidence>
<accession>A0A0Q9Z0U0</accession>
<dbReference type="Pfam" id="PF02826">
    <property type="entry name" value="2-Hacid_dh_C"/>
    <property type="match status" value="1"/>
</dbReference>
<protein>
    <submittedName>
        <fullName evidence="8">D-2-hydroxyacid dehydrogenase</fullName>
    </submittedName>
    <submittedName>
        <fullName evidence="7">Glycerate dehydrogenase</fullName>
        <ecNumber evidence="7">1.1.1.29</ecNumber>
    </submittedName>
</protein>
<dbReference type="InterPro" id="IPR006140">
    <property type="entry name" value="D-isomer_DH_NAD-bd"/>
</dbReference>
<evidence type="ECO:0000259" key="5">
    <source>
        <dbReference type="Pfam" id="PF00389"/>
    </source>
</evidence>
<comment type="similarity">
    <text evidence="1 4">Belongs to the D-isomer specific 2-hydroxyacid dehydrogenase family.</text>
</comment>
<feature type="domain" description="D-isomer specific 2-hydroxyacid dehydrogenase NAD-binding" evidence="6">
    <location>
        <begin position="109"/>
        <end position="285"/>
    </location>
</feature>
<keyword evidence="3" id="KW-0520">NAD</keyword>
<evidence type="ECO:0000313" key="8">
    <source>
        <dbReference type="EMBL" id="MCS5712714.1"/>
    </source>
</evidence>
<gene>
    <name evidence="7" type="primary">hprA</name>
    <name evidence="7" type="ORF">HT99x_00500</name>
    <name evidence="8" type="ORF">HT99x_014840</name>
</gene>
<dbReference type="EMBL" id="LKAJ01000002">
    <property type="protein sequence ID" value="KRG22083.1"/>
    <property type="molecule type" value="Genomic_DNA"/>
</dbReference>
<name>A0A0Q9Z0U0_9GAMM</name>
<keyword evidence="9" id="KW-1185">Reference proteome</keyword>
<evidence type="ECO:0000256" key="1">
    <source>
        <dbReference type="ARBA" id="ARBA00005854"/>
    </source>
</evidence>
<dbReference type="SUPFAM" id="SSF52283">
    <property type="entry name" value="Formate/glycerate dehydrogenase catalytic domain-like"/>
    <property type="match status" value="1"/>
</dbReference>
<dbReference type="EMBL" id="LKAJ02000001">
    <property type="protein sequence ID" value="MCS5712714.1"/>
    <property type="molecule type" value="Genomic_DNA"/>
</dbReference>
<dbReference type="AlphaFoldDB" id="A0A0Q9Z0U0"/>
<dbReference type="STRING" id="295108.HT99x_00500"/>
<reference evidence="7" key="1">
    <citation type="submission" date="2015-09" db="EMBL/GenBank/DDBJ databases">
        <title>Draft Genome Sequences of Two Novel Amoeba-resistant Intranuclear Bacteria, Candidatus Berkiella cookevillensis and Candidatus Berkiella aquae.</title>
        <authorList>
            <person name="Mehari Y.T."/>
            <person name="Arivett B.A."/>
            <person name="Farone A.L."/>
            <person name="Gunderson J.H."/>
            <person name="Farone M.B."/>
        </authorList>
    </citation>
    <scope>NUCLEOTIDE SEQUENCE [LARGE SCALE GENOMIC DNA]</scope>
    <source>
        <strain evidence="7">HT99</strain>
    </source>
</reference>
<dbReference type="PROSITE" id="PS00671">
    <property type="entry name" value="D_2_HYDROXYACID_DH_3"/>
    <property type="match status" value="1"/>
</dbReference>
<dbReference type="CDD" id="cd12162">
    <property type="entry name" value="2-Hacid_dh_4"/>
    <property type="match status" value="1"/>
</dbReference>
<dbReference type="InterPro" id="IPR036291">
    <property type="entry name" value="NAD(P)-bd_dom_sf"/>
</dbReference>
<dbReference type="InterPro" id="IPR006139">
    <property type="entry name" value="D-isomer_2_OHA_DH_cat_dom"/>
</dbReference>
<reference evidence="8" key="3">
    <citation type="submission" date="2021-06" db="EMBL/GenBank/DDBJ databases">
        <title>Genomic Description and Analysis of Intracellular Bacteria, Candidatus Berkiella cookevillensis and Candidatus Berkiella aquae.</title>
        <authorList>
            <person name="Kidane D.T."/>
            <person name="Mehari Y.T."/>
            <person name="Rice F.C."/>
            <person name="Arivett B.A."/>
            <person name="Farone A.L."/>
            <person name="Berk S.G."/>
            <person name="Farone M.B."/>
        </authorList>
    </citation>
    <scope>NUCLEOTIDE SEQUENCE</scope>
    <source>
        <strain evidence="8">HT99</strain>
    </source>
</reference>
<dbReference type="PANTHER" id="PTHR43761:SF1">
    <property type="entry name" value="D-ISOMER SPECIFIC 2-HYDROXYACID DEHYDROGENASE CATALYTIC DOMAIN-CONTAINING PROTEIN-RELATED"/>
    <property type="match status" value="1"/>
</dbReference>
<comment type="caution">
    <text evidence="7">The sequence shown here is derived from an EMBL/GenBank/DDBJ whole genome shotgun (WGS) entry which is preliminary data.</text>
</comment>
<evidence type="ECO:0000259" key="6">
    <source>
        <dbReference type="Pfam" id="PF02826"/>
    </source>
</evidence>
<keyword evidence="2 4" id="KW-0560">Oxidoreductase</keyword>
<dbReference type="InterPro" id="IPR029753">
    <property type="entry name" value="D-isomer_DH_CS"/>
</dbReference>
<dbReference type="InterPro" id="IPR050418">
    <property type="entry name" value="D-iso_2-hydroxyacid_DH_PdxB"/>
</dbReference>
<dbReference type="Proteomes" id="UP000051497">
    <property type="component" value="Unassembled WGS sequence"/>
</dbReference>
<evidence type="ECO:0000313" key="9">
    <source>
        <dbReference type="Proteomes" id="UP000051497"/>
    </source>
</evidence>
<dbReference type="RefSeq" id="WP_083482771.1">
    <property type="nucleotide sequence ID" value="NZ_LKAJ02000001.1"/>
</dbReference>
<proteinExistence type="inferred from homology"/>
<dbReference type="GO" id="GO:0051287">
    <property type="term" value="F:NAD binding"/>
    <property type="evidence" value="ECO:0007669"/>
    <property type="project" value="InterPro"/>
</dbReference>
<organism evidence="7">
    <name type="scientific">Candidatus Berkiella aquae</name>
    <dbReference type="NCBI Taxonomy" id="295108"/>
    <lineage>
        <taxon>Bacteria</taxon>
        <taxon>Pseudomonadati</taxon>
        <taxon>Pseudomonadota</taxon>
        <taxon>Gammaproteobacteria</taxon>
        <taxon>Candidatus Berkiellales</taxon>
        <taxon>Candidatus Berkiellaceae</taxon>
        <taxon>Candidatus Berkiella</taxon>
    </lineage>
</organism>
<dbReference type="GO" id="GO:0008465">
    <property type="term" value="F:hydroxypyruvate reductase (NADH) activity"/>
    <property type="evidence" value="ECO:0007669"/>
    <property type="project" value="UniProtKB-EC"/>
</dbReference>
<dbReference type="Pfam" id="PF00389">
    <property type="entry name" value="2-Hacid_dh"/>
    <property type="match status" value="1"/>
</dbReference>
<feature type="domain" description="D-isomer specific 2-hydroxyacid dehydrogenase catalytic" evidence="5">
    <location>
        <begin position="31"/>
        <end position="314"/>
    </location>
</feature>